<sequence length="435" mass="45759">MNAAAFFSLLRAELRLFLANRKAMVMSIVAPILIAAFFGSLFGGTGQSKPAAIPIGVVDLDQSPLSAAVVKALQADGSLKVSSLPEADAIAQVRAGKLRVAAVLPAGLGQQAGTALFGAGRKPEIQLHYDPSQAMTLSIVRGLLAQSLMQEVSRSSFSGQSTAMRDMAAQARASTGMQPERRDELVRMFESIDRVQQSQAADAASSPAASTGGGLSVPYTTREIEAVEPSSDKAPVAYNGYAHSFAGMGVQFLLMLGVDMAVGLLVMRRLGLWKRLRAAPLSRGTLLGSRVAATALICFGVFSVIWLVAIAAFGVRVHGSLLGMACILAAFALMTAAFGLFIAALGGSPEATRGLAILATLLMVMLGGAWVPSFLFPEWLQQLTLAIPTRWAVDGLDAMTWRGQGFADALAPTGVLLGFALAFGLLALWRFKWEE</sequence>
<feature type="transmembrane region" description="Helical" evidence="6">
    <location>
        <begin position="409"/>
        <end position="429"/>
    </location>
</feature>
<dbReference type="Gene3D" id="3.40.1710.10">
    <property type="entry name" value="abc type-2 transporter like domain"/>
    <property type="match status" value="1"/>
</dbReference>
<feature type="transmembrane region" description="Helical" evidence="6">
    <location>
        <begin position="245"/>
        <end position="266"/>
    </location>
</feature>
<evidence type="ECO:0000256" key="4">
    <source>
        <dbReference type="ARBA" id="ARBA00022989"/>
    </source>
</evidence>
<dbReference type="Pfam" id="PF12698">
    <property type="entry name" value="ABC2_membrane_3"/>
    <property type="match status" value="1"/>
</dbReference>
<dbReference type="InterPro" id="IPR051449">
    <property type="entry name" value="ABC-2_transporter_component"/>
</dbReference>
<dbReference type="PANTHER" id="PTHR30294">
    <property type="entry name" value="MEMBRANE COMPONENT OF ABC TRANSPORTER YHHJ-RELATED"/>
    <property type="match status" value="1"/>
</dbReference>
<evidence type="ECO:0000256" key="2">
    <source>
        <dbReference type="ARBA" id="ARBA00022475"/>
    </source>
</evidence>
<dbReference type="Proteomes" id="UP001495147">
    <property type="component" value="Unassembled WGS sequence"/>
</dbReference>
<gene>
    <name evidence="8" type="ORF">ABDJ85_19630</name>
</gene>
<dbReference type="EMBL" id="JBDPZD010000009">
    <property type="protein sequence ID" value="MEO3693691.1"/>
    <property type="molecule type" value="Genomic_DNA"/>
</dbReference>
<evidence type="ECO:0000259" key="7">
    <source>
        <dbReference type="Pfam" id="PF12698"/>
    </source>
</evidence>
<evidence type="ECO:0000256" key="3">
    <source>
        <dbReference type="ARBA" id="ARBA00022692"/>
    </source>
</evidence>
<evidence type="ECO:0000256" key="6">
    <source>
        <dbReference type="SAM" id="Phobius"/>
    </source>
</evidence>
<comment type="caution">
    <text evidence="8">The sequence shown here is derived from an EMBL/GenBank/DDBJ whole genome shotgun (WGS) entry which is preliminary data.</text>
</comment>
<dbReference type="InterPro" id="IPR013525">
    <property type="entry name" value="ABC2_TM"/>
</dbReference>
<dbReference type="PANTHER" id="PTHR30294:SF38">
    <property type="entry name" value="TRANSPORT PERMEASE PROTEIN"/>
    <property type="match status" value="1"/>
</dbReference>
<keyword evidence="9" id="KW-1185">Reference proteome</keyword>
<evidence type="ECO:0000256" key="5">
    <source>
        <dbReference type="ARBA" id="ARBA00023136"/>
    </source>
</evidence>
<keyword evidence="4 6" id="KW-1133">Transmembrane helix</keyword>
<protein>
    <submittedName>
        <fullName evidence="8">ABC transporter permease</fullName>
    </submittedName>
</protein>
<evidence type="ECO:0000313" key="9">
    <source>
        <dbReference type="Proteomes" id="UP001495147"/>
    </source>
</evidence>
<comment type="subcellular location">
    <subcellularLocation>
        <location evidence="1">Cell membrane</location>
        <topology evidence="1">Multi-pass membrane protein</topology>
    </subcellularLocation>
</comment>
<keyword evidence="3 6" id="KW-0812">Transmembrane</keyword>
<evidence type="ECO:0000313" key="8">
    <source>
        <dbReference type="EMBL" id="MEO3693691.1"/>
    </source>
</evidence>
<reference evidence="8 9" key="1">
    <citation type="submission" date="2024-05" db="EMBL/GenBank/DDBJ databases">
        <title>Roseateles sp. DJS-2-20 16S ribosomal RNA gene Genome sequencing and assembly.</title>
        <authorList>
            <person name="Woo H."/>
        </authorList>
    </citation>
    <scope>NUCLEOTIDE SEQUENCE [LARGE SCALE GENOMIC DNA]</scope>
    <source>
        <strain evidence="8 9">DJS-2-20</strain>
    </source>
</reference>
<feature type="transmembrane region" description="Helical" evidence="6">
    <location>
        <begin position="321"/>
        <end position="343"/>
    </location>
</feature>
<dbReference type="RefSeq" id="WP_347706501.1">
    <property type="nucleotide sequence ID" value="NZ_JBDPZD010000009.1"/>
</dbReference>
<feature type="transmembrane region" description="Helical" evidence="6">
    <location>
        <begin position="23"/>
        <end position="43"/>
    </location>
</feature>
<organism evidence="8 9">
    <name type="scientific">Roseateles paludis</name>
    <dbReference type="NCBI Taxonomy" id="3145238"/>
    <lineage>
        <taxon>Bacteria</taxon>
        <taxon>Pseudomonadati</taxon>
        <taxon>Pseudomonadota</taxon>
        <taxon>Betaproteobacteria</taxon>
        <taxon>Burkholderiales</taxon>
        <taxon>Sphaerotilaceae</taxon>
        <taxon>Roseateles</taxon>
    </lineage>
</organism>
<keyword evidence="5 6" id="KW-0472">Membrane</keyword>
<name>A0ABV0G7H7_9BURK</name>
<evidence type="ECO:0000256" key="1">
    <source>
        <dbReference type="ARBA" id="ARBA00004651"/>
    </source>
</evidence>
<proteinExistence type="predicted"/>
<feature type="transmembrane region" description="Helical" evidence="6">
    <location>
        <begin position="355"/>
        <end position="376"/>
    </location>
</feature>
<accession>A0ABV0G7H7</accession>
<feature type="domain" description="ABC-2 type transporter transmembrane" evidence="7">
    <location>
        <begin position="23"/>
        <end position="429"/>
    </location>
</feature>
<keyword evidence="2" id="KW-1003">Cell membrane</keyword>
<feature type="transmembrane region" description="Helical" evidence="6">
    <location>
        <begin position="287"/>
        <end position="315"/>
    </location>
</feature>